<dbReference type="Proteomes" id="UP000694864">
    <property type="component" value="Chromosome 20"/>
</dbReference>
<evidence type="ECO:0000256" key="2">
    <source>
        <dbReference type="ARBA" id="ARBA00023015"/>
    </source>
</evidence>
<evidence type="ECO:0000256" key="6">
    <source>
        <dbReference type="SAM" id="MobiDB-lite"/>
    </source>
</evidence>
<protein>
    <submittedName>
        <fullName evidence="9">B3 domain-containing protein At5g18090-like</fullName>
    </submittedName>
</protein>
<dbReference type="GeneID" id="104770134"/>
<feature type="domain" description="TF-B3" evidence="7">
    <location>
        <begin position="191"/>
        <end position="286"/>
    </location>
</feature>
<evidence type="ECO:0000313" key="9">
    <source>
        <dbReference type="RefSeq" id="XP_010492802.1"/>
    </source>
</evidence>
<reference evidence="9" key="2">
    <citation type="submission" date="2025-08" db="UniProtKB">
        <authorList>
            <consortium name="RefSeq"/>
        </authorList>
    </citation>
    <scope>IDENTIFICATION</scope>
    <source>
        <tissue evidence="9">Leaf</tissue>
    </source>
</reference>
<evidence type="ECO:0000313" key="8">
    <source>
        <dbReference type="Proteomes" id="UP000694864"/>
    </source>
</evidence>
<dbReference type="SUPFAM" id="SSF101936">
    <property type="entry name" value="DNA-binding pseudobarrel domain"/>
    <property type="match status" value="2"/>
</dbReference>
<evidence type="ECO:0000256" key="5">
    <source>
        <dbReference type="ARBA" id="ARBA00023242"/>
    </source>
</evidence>
<comment type="subcellular location">
    <subcellularLocation>
        <location evidence="1">Nucleus</location>
    </subcellularLocation>
</comment>
<dbReference type="PANTHER" id="PTHR31391">
    <property type="entry name" value="B3 DOMAIN-CONTAINING PROTEIN OS11G0197600-RELATED"/>
    <property type="match status" value="1"/>
</dbReference>
<dbReference type="PANTHER" id="PTHR31391:SF4">
    <property type="entry name" value="B3 DOMAIN-CONTAINING PROTEIN OS03G0184500"/>
    <property type="match status" value="1"/>
</dbReference>
<dbReference type="InterPro" id="IPR044837">
    <property type="entry name" value="REM16-like"/>
</dbReference>
<dbReference type="CDD" id="cd10017">
    <property type="entry name" value="B3_DNA"/>
    <property type="match status" value="2"/>
</dbReference>
<sequence>MMNRVFGEMIDDAEKPGFFKILRRGDLSSEIMRGIPLNFIKSISEEDLSANIVLKVSWGSSWTIRISRNLCFYFMEKKGWDQFLSDNDLGDNEFLTFTHKGHRCFSVDIYQIDGMELLRPRKSAPTVASSSGLNKTEQRENMFEHSSSESSYLGLKTAESTGRRQTEKSKKKKKMKVESISDGSEDDTLIVPEFTITIKKSYLIFLGIPKMFEQLHMPKETTMFKIHDPERETSWDVMYKFINNKQSRFCAGWIRLAKDLGLTIGDVCTFTLVKPTEMVVTVTRREINL</sequence>
<dbReference type="RefSeq" id="XP_010492802.1">
    <property type="nucleotide sequence ID" value="XM_010494500.2"/>
</dbReference>
<proteinExistence type="predicted"/>
<feature type="compositionally biased region" description="Polar residues" evidence="6">
    <location>
        <begin position="126"/>
        <end position="135"/>
    </location>
</feature>
<dbReference type="Pfam" id="PF02362">
    <property type="entry name" value="B3"/>
    <property type="match status" value="2"/>
</dbReference>
<gene>
    <name evidence="9" type="primary">LOC104770134</name>
</gene>
<keyword evidence="2" id="KW-0805">Transcription regulation</keyword>
<evidence type="ECO:0000259" key="7">
    <source>
        <dbReference type="PROSITE" id="PS50863"/>
    </source>
</evidence>
<accession>A0ABM0XYF5</accession>
<keyword evidence="8" id="KW-1185">Reference proteome</keyword>
<feature type="compositionally biased region" description="Basic and acidic residues" evidence="6">
    <location>
        <begin position="136"/>
        <end position="147"/>
    </location>
</feature>
<dbReference type="PROSITE" id="PS50863">
    <property type="entry name" value="B3"/>
    <property type="match status" value="2"/>
</dbReference>
<evidence type="ECO:0000256" key="3">
    <source>
        <dbReference type="ARBA" id="ARBA00023125"/>
    </source>
</evidence>
<reference evidence="8" key="1">
    <citation type="journal article" date="2014" name="Nat. Commun.">
        <title>The emerging biofuel crop Camelina sativa retains a highly undifferentiated hexaploid genome structure.</title>
        <authorList>
            <person name="Kagale S."/>
            <person name="Koh C."/>
            <person name="Nixon J."/>
            <person name="Bollina V."/>
            <person name="Clarke W.E."/>
            <person name="Tuteja R."/>
            <person name="Spillane C."/>
            <person name="Robinson S.J."/>
            <person name="Links M.G."/>
            <person name="Clarke C."/>
            <person name="Higgins E.E."/>
            <person name="Huebert T."/>
            <person name="Sharpe A.G."/>
            <person name="Parkin I.A."/>
        </authorList>
    </citation>
    <scope>NUCLEOTIDE SEQUENCE [LARGE SCALE GENOMIC DNA]</scope>
    <source>
        <strain evidence="8">cv. DH55</strain>
    </source>
</reference>
<dbReference type="Gene3D" id="2.40.330.10">
    <property type="entry name" value="DNA-binding pseudobarrel domain"/>
    <property type="match status" value="2"/>
</dbReference>
<dbReference type="SMART" id="SM01019">
    <property type="entry name" value="B3"/>
    <property type="match status" value="2"/>
</dbReference>
<organism evidence="8 9">
    <name type="scientific">Camelina sativa</name>
    <name type="common">False flax</name>
    <name type="synonym">Myagrum sativum</name>
    <dbReference type="NCBI Taxonomy" id="90675"/>
    <lineage>
        <taxon>Eukaryota</taxon>
        <taxon>Viridiplantae</taxon>
        <taxon>Streptophyta</taxon>
        <taxon>Embryophyta</taxon>
        <taxon>Tracheophyta</taxon>
        <taxon>Spermatophyta</taxon>
        <taxon>Magnoliopsida</taxon>
        <taxon>eudicotyledons</taxon>
        <taxon>Gunneridae</taxon>
        <taxon>Pentapetalae</taxon>
        <taxon>rosids</taxon>
        <taxon>malvids</taxon>
        <taxon>Brassicales</taxon>
        <taxon>Brassicaceae</taxon>
        <taxon>Camelineae</taxon>
        <taxon>Camelina</taxon>
    </lineage>
</organism>
<name>A0ABM0XYF5_CAMSA</name>
<feature type="region of interest" description="Disordered" evidence="6">
    <location>
        <begin position="125"/>
        <end position="178"/>
    </location>
</feature>
<evidence type="ECO:0000256" key="1">
    <source>
        <dbReference type="ARBA" id="ARBA00004123"/>
    </source>
</evidence>
<keyword evidence="4" id="KW-0804">Transcription</keyword>
<dbReference type="InterPro" id="IPR003340">
    <property type="entry name" value="B3_DNA-bd"/>
</dbReference>
<keyword evidence="3" id="KW-0238">DNA-binding</keyword>
<feature type="domain" description="TF-B3" evidence="7">
    <location>
        <begin position="18"/>
        <end position="113"/>
    </location>
</feature>
<keyword evidence="5" id="KW-0539">Nucleus</keyword>
<dbReference type="InterPro" id="IPR015300">
    <property type="entry name" value="DNA-bd_pseudobarrel_sf"/>
</dbReference>
<evidence type="ECO:0000256" key="4">
    <source>
        <dbReference type="ARBA" id="ARBA00023163"/>
    </source>
</evidence>